<dbReference type="GO" id="GO:0045436">
    <property type="term" value="F:lycopene beta cyclase activity"/>
    <property type="evidence" value="ECO:0007669"/>
    <property type="project" value="UniProtKB-ARBA"/>
</dbReference>
<feature type="transmembrane region" description="Helical" evidence="19">
    <location>
        <begin position="6"/>
        <end position="25"/>
    </location>
</feature>
<evidence type="ECO:0000256" key="15">
    <source>
        <dbReference type="ARBA" id="ARBA00023235"/>
    </source>
</evidence>
<evidence type="ECO:0000256" key="11">
    <source>
        <dbReference type="ARBA" id="ARBA00022692"/>
    </source>
</evidence>
<dbReference type="InterPro" id="IPR008949">
    <property type="entry name" value="Isoprenoid_synthase_dom_sf"/>
</dbReference>
<evidence type="ECO:0000313" key="21">
    <source>
        <dbReference type="Proteomes" id="UP000068243"/>
    </source>
</evidence>
<feature type="transmembrane region" description="Helical" evidence="19">
    <location>
        <begin position="37"/>
        <end position="61"/>
    </location>
</feature>
<keyword evidence="15" id="KW-0413">Isomerase</keyword>
<dbReference type="InterPro" id="IPR000537">
    <property type="entry name" value="UbiA_prenyltransferase"/>
</dbReference>
<evidence type="ECO:0000256" key="8">
    <source>
        <dbReference type="ARBA" id="ARBA00012396"/>
    </source>
</evidence>
<feature type="transmembrane region" description="Helical" evidence="19">
    <location>
        <begin position="651"/>
        <end position="669"/>
    </location>
</feature>
<dbReference type="PANTHER" id="PTHR31480">
    <property type="entry name" value="BIFUNCTIONAL LYCOPENE CYCLASE/PHYTOENE SYNTHASE"/>
    <property type="match status" value="1"/>
</dbReference>
<evidence type="ECO:0000256" key="5">
    <source>
        <dbReference type="ARBA" id="ARBA00008247"/>
    </source>
</evidence>
<feature type="transmembrane region" description="Helical" evidence="19">
    <location>
        <begin position="218"/>
        <end position="239"/>
    </location>
</feature>
<dbReference type="VEuPathDB" id="FungiDB:ASPNIDRAFT2_179968"/>
<dbReference type="OrthoDB" id="6600518at2759"/>
<protein>
    <recommendedName>
        <fullName evidence="9">Bifunctional lycopene cyclase/phytoene synthase</fullName>
        <ecNumber evidence="8">2.5.1.32</ecNumber>
        <ecNumber evidence="7">5.5.1.19</ecNumber>
    </recommendedName>
</protein>
<keyword evidence="13 19" id="KW-1133">Transmembrane helix</keyword>
<evidence type="ECO:0000256" key="16">
    <source>
        <dbReference type="ARBA" id="ARBA00023268"/>
    </source>
</evidence>
<feature type="transmembrane region" description="Helical" evidence="19">
    <location>
        <begin position="174"/>
        <end position="198"/>
    </location>
</feature>
<evidence type="ECO:0000256" key="6">
    <source>
        <dbReference type="ARBA" id="ARBA00008406"/>
    </source>
</evidence>
<dbReference type="UniPathway" id="UPA00799">
    <property type="reaction ID" value="UER00773"/>
</dbReference>
<comment type="pathway">
    <text evidence="3">Carotenoid biosynthesis; beta-carotene biosynthesis.</text>
</comment>
<name>A0A100IEU1_ASPNG</name>
<sequence>MGLDYIFFHCTYTIPAASALTVLYYPFFTAQDRCKICILITIAIIATIPWDSYLIRCAIWTYPPDAVVGYKILDIPVEEVFFFAIQTYITSVAYCIFTKPLVRPMYLRSHLERRRTRNVVAFVILTLTGGGTACLLLGRHMTYLGLILVWVCPILLFQWMLSHPFLIGLPSKPTIAAICLPTLYLWVADFSAMEFGTWRIESGTNLGYQIGGIDVEEALFFLVTNMMIVLGLIGIDYAYALQEYKSLSRPAADKGTTLRTALSLLCSPPSIDESLISALSQAVYRLQEKSQSMFLGSALFQGHLRIDLIFLYYLSNPCVVHSTNMNRYSFCRVMDDLIDEAEDDQEANVWITECRYLLDLSHRGRLPHDAYHASKQGEKYERLYQSISYLPLSRLTENFFYDLLRGFEIDLAFDSKTGTFPIKSDFCLDQYAGFVAGTVGALVLDLIIFHHGHDYTEDVPLLKGAAKKMGKAMQCVNIARDIHRDATIGRVYIPTTWLDEVGLTPGDVFECPNIPIMYGLQERMLQKADRYYQVSRGAIEELPRGKAWYWRDLALIIWLFTADDVATFVIPETAFGICAALSGPLLTDDNTPHLLSVVCRIPMVMLWNWLNLFVFNLANQRHPDSVAEDKINRPWRPLPAGRISILQTRQLLLLTIPVVLGLSVYLGAWEETALLYTLNWVYNDLGGGDDGFILRNVLLALAFSQYNKGSLRVATGTGFDILPRAWRWIWLTSAVIGTTMHIQDVKDVEGDRAKNRRTMPIVLGDGPARWSVAIPVAIWSVVCPAFWELDVPGYILPVALGIAIAWRILFLREGVADRRTWKMWTAWTAMIWMLPLFKNPSVLVRFGRSLRWTM</sequence>
<evidence type="ECO:0000256" key="3">
    <source>
        <dbReference type="ARBA" id="ARBA00005089"/>
    </source>
</evidence>
<comment type="caution">
    <text evidence="20">The sequence shown here is derived from an EMBL/GenBank/DDBJ whole genome shotgun (WGS) entry which is preliminary data.</text>
</comment>
<gene>
    <name evidence="20" type="ORF">ABL_03403</name>
</gene>
<feature type="transmembrane region" description="Helical" evidence="19">
    <location>
        <begin position="144"/>
        <end position="162"/>
    </location>
</feature>
<dbReference type="PaxDb" id="5061-CADANGAP00005251"/>
<dbReference type="VEuPathDB" id="FungiDB:M747DRAFT_361122"/>
<dbReference type="EC" id="2.5.1.32" evidence="8"/>
<comment type="subcellular location">
    <subcellularLocation>
        <location evidence="2">Membrane</location>
        <topology evidence="2">Multi-pass membrane protein</topology>
    </subcellularLocation>
</comment>
<keyword evidence="14 19" id="KW-0472">Membrane</keyword>
<dbReference type="Pfam" id="PF00494">
    <property type="entry name" value="SQS_PSY"/>
    <property type="match status" value="1"/>
</dbReference>
<keyword evidence="10 20" id="KW-0808">Transferase</keyword>
<feature type="transmembrane region" description="Helical" evidence="19">
    <location>
        <begin position="81"/>
        <end position="98"/>
    </location>
</feature>
<dbReference type="Pfam" id="PF01040">
    <property type="entry name" value="UbiA"/>
    <property type="match status" value="1"/>
</dbReference>
<dbReference type="SUPFAM" id="SSF48576">
    <property type="entry name" value="Terpenoid synthases"/>
    <property type="match status" value="1"/>
</dbReference>
<proteinExistence type="inferred from homology"/>
<dbReference type="VEuPathDB" id="FungiDB:ATCC64974_43610"/>
<dbReference type="InterPro" id="IPR017825">
    <property type="entry name" value="Lycopene_cyclase_dom"/>
</dbReference>
<evidence type="ECO:0000256" key="17">
    <source>
        <dbReference type="ARBA" id="ARBA00029313"/>
    </source>
</evidence>
<keyword evidence="16" id="KW-0511">Multifunctional enzyme</keyword>
<comment type="catalytic activity">
    <reaction evidence="18">
        <text>all-trans-lycopene = gamma-carotene</text>
        <dbReference type="Rhea" id="RHEA:32219"/>
        <dbReference type="ChEBI" id="CHEBI:15948"/>
        <dbReference type="ChEBI" id="CHEBI:27740"/>
        <dbReference type="EC" id="5.5.1.19"/>
    </reaction>
</comment>
<comment type="similarity">
    <text evidence="6">In the C-terminal section; belongs to the phytoene/squalene synthase family.</text>
</comment>
<evidence type="ECO:0000256" key="9">
    <source>
        <dbReference type="ARBA" id="ARBA00018909"/>
    </source>
</evidence>
<dbReference type="EMBL" id="BCMY01000004">
    <property type="protein sequence ID" value="GAQ39939.1"/>
    <property type="molecule type" value="Genomic_DNA"/>
</dbReference>
<dbReference type="Gene3D" id="1.10.600.10">
    <property type="entry name" value="Farnesyl Diphosphate Synthase"/>
    <property type="match status" value="1"/>
</dbReference>
<evidence type="ECO:0000256" key="10">
    <source>
        <dbReference type="ARBA" id="ARBA00022679"/>
    </source>
</evidence>
<evidence type="ECO:0000256" key="19">
    <source>
        <dbReference type="SAM" id="Phobius"/>
    </source>
</evidence>
<dbReference type="UniPathway" id="UPA00802"/>
<keyword evidence="12" id="KW-0125">Carotenoid biosynthesis</keyword>
<dbReference type="SFLD" id="SFLDG01018">
    <property type="entry name" value="Squalene/Phytoene_Synthase_Lik"/>
    <property type="match status" value="1"/>
</dbReference>
<reference evidence="21" key="1">
    <citation type="journal article" date="2016" name="Genome Announc.">
        <title>Draft genome sequence of Aspergillus niger strain An76.</title>
        <authorList>
            <person name="Gong W."/>
            <person name="Cheng Z."/>
            <person name="Zhang H."/>
            <person name="Liu L."/>
            <person name="Gao P."/>
            <person name="Wang L."/>
        </authorList>
    </citation>
    <scope>NUCLEOTIDE SEQUENCE [LARGE SCALE GENOMIC DNA]</scope>
    <source>
        <strain evidence="21">An76</strain>
    </source>
</reference>
<dbReference type="VEuPathDB" id="FungiDB:An07g00800"/>
<dbReference type="GO" id="GO:0016117">
    <property type="term" value="P:carotenoid biosynthetic process"/>
    <property type="evidence" value="ECO:0007669"/>
    <property type="project" value="UniProtKB-KW"/>
</dbReference>
<dbReference type="CDD" id="cd13965">
    <property type="entry name" value="PT_UbiA_3"/>
    <property type="match status" value="1"/>
</dbReference>
<accession>A0A100IEU1</accession>
<evidence type="ECO:0000256" key="2">
    <source>
        <dbReference type="ARBA" id="ARBA00004141"/>
    </source>
</evidence>
<evidence type="ECO:0000256" key="13">
    <source>
        <dbReference type="ARBA" id="ARBA00022989"/>
    </source>
</evidence>
<dbReference type="VEuPathDB" id="FungiDB:An07g00810"/>
<dbReference type="InterPro" id="IPR002060">
    <property type="entry name" value="Squ/phyt_synthse"/>
</dbReference>
<evidence type="ECO:0000313" key="20">
    <source>
        <dbReference type="EMBL" id="GAQ39939.1"/>
    </source>
</evidence>
<evidence type="ECO:0000256" key="14">
    <source>
        <dbReference type="ARBA" id="ARBA00023136"/>
    </source>
</evidence>
<feature type="transmembrane region" description="Helical" evidence="19">
    <location>
        <begin position="823"/>
        <end position="844"/>
    </location>
</feature>
<evidence type="ECO:0000256" key="4">
    <source>
        <dbReference type="ARBA" id="ARBA00005172"/>
    </source>
</evidence>
<dbReference type="Proteomes" id="UP000068243">
    <property type="component" value="Unassembled WGS sequence"/>
</dbReference>
<dbReference type="GO" id="GO:0016872">
    <property type="term" value="F:intramolecular lyase activity"/>
    <property type="evidence" value="ECO:0007669"/>
    <property type="project" value="InterPro"/>
</dbReference>
<dbReference type="EC" id="5.5.1.19" evidence="7"/>
<keyword evidence="11 19" id="KW-0812">Transmembrane</keyword>
<dbReference type="GO" id="GO:0016020">
    <property type="term" value="C:membrane"/>
    <property type="evidence" value="ECO:0007669"/>
    <property type="project" value="UniProtKB-SubCell"/>
</dbReference>
<dbReference type="VEuPathDB" id="FungiDB:ASPNIDRAFT2_1134411"/>
<comment type="catalytic activity">
    <reaction evidence="17">
        <text>gamma-carotene = all-trans-beta-carotene</text>
        <dbReference type="Rhea" id="RHEA:32239"/>
        <dbReference type="ChEBI" id="CHEBI:17579"/>
        <dbReference type="ChEBI" id="CHEBI:27740"/>
        <dbReference type="EC" id="5.5.1.19"/>
    </reaction>
</comment>
<dbReference type="VEuPathDB" id="FungiDB:M747DRAFT_289161"/>
<organism evidence="20 21">
    <name type="scientific">Aspergillus niger</name>
    <dbReference type="NCBI Taxonomy" id="5061"/>
    <lineage>
        <taxon>Eukaryota</taxon>
        <taxon>Fungi</taxon>
        <taxon>Dikarya</taxon>
        <taxon>Ascomycota</taxon>
        <taxon>Pezizomycotina</taxon>
        <taxon>Eurotiomycetes</taxon>
        <taxon>Eurotiomycetidae</taxon>
        <taxon>Eurotiales</taxon>
        <taxon>Aspergillaceae</taxon>
        <taxon>Aspergillus</taxon>
        <taxon>Aspergillus subgen. Circumdati</taxon>
    </lineage>
</organism>
<comment type="catalytic activity">
    <reaction evidence="1">
        <text>2 (2E,6E,10E)-geranylgeranyl diphosphate = 15-cis-phytoene + 2 diphosphate</text>
        <dbReference type="Rhea" id="RHEA:34475"/>
        <dbReference type="ChEBI" id="CHEBI:27787"/>
        <dbReference type="ChEBI" id="CHEBI:33019"/>
        <dbReference type="ChEBI" id="CHEBI:58756"/>
        <dbReference type="EC" id="2.5.1.32"/>
    </reaction>
</comment>
<dbReference type="GO" id="GO:0016765">
    <property type="term" value="F:transferase activity, transferring alkyl or aryl (other than methyl) groups"/>
    <property type="evidence" value="ECO:0007669"/>
    <property type="project" value="InterPro"/>
</dbReference>
<dbReference type="SFLD" id="SFLDS00005">
    <property type="entry name" value="Isoprenoid_Synthase_Type_I"/>
    <property type="match status" value="1"/>
</dbReference>
<dbReference type="PROSITE" id="PS01045">
    <property type="entry name" value="SQUALEN_PHYTOEN_SYN_2"/>
    <property type="match status" value="1"/>
</dbReference>
<dbReference type="NCBIfam" id="TIGR03462">
    <property type="entry name" value="CarR_dom_SF"/>
    <property type="match status" value="2"/>
</dbReference>
<evidence type="ECO:0000256" key="18">
    <source>
        <dbReference type="ARBA" id="ARBA00029335"/>
    </source>
</evidence>
<comment type="pathway">
    <text evidence="4">Carotenoid biosynthesis; phytoene biosynthesis; all-trans-phytoene from geranylgeranyl diphosphate: step 1/1.</text>
</comment>
<feature type="transmembrane region" description="Helical" evidence="19">
    <location>
        <begin position="119"/>
        <end position="138"/>
    </location>
</feature>
<evidence type="ECO:0000256" key="12">
    <source>
        <dbReference type="ARBA" id="ARBA00022746"/>
    </source>
</evidence>
<dbReference type="AlphaFoldDB" id="A0A100IEU1"/>
<evidence type="ECO:0000256" key="7">
    <source>
        <dbReference type="ARBA" id="ARBA00012242"/>
    </source>
</evidence>
<evidence type="ECO:0000256" key="1">
    <source>
        <dbReference type="ARBA" id="ARBA00001805"/>
    </source>
</evidence>
<feature type="transmembrane region" description="Helical" evidence="19">
    <location>
        <begin position="793"/>
        <end position="811"/>
    </location>
</feature>
<comment type="similarity">
    <text evidence="5">In the N-terminal section; belongs to the lycopene beta-cyclase family.</text>
</comment>
<dbReference type="InterPro" id="IPR019845">
    <property type="entry name" value="Squalene/phytoene_synthase_CS"/>
</dbReference>